<evidence type="ECO:0000313" key="2">
    <source>
        <dbReference type="Proteomes" id="UP001371456"/>
    </source>
</evidence>
<dbReference type="AlphaFoldDB" id="A0AAN8TNF2"/>
<comment type="caution">
    <text evidence="1">The sequence shown here is derived from an EMBL/GenBank/DDBJ whole genome shotgun (WGS) entry which is preliminary data.</text>
</comment>
<keyword evidence="2" id="KW-1185">Reference proteome</keyword>
<dbReference type="EMBL" id="JBANQN010000004">
    <property type="protein sequence ID" value="KAK6791628.1"/>
    <property type="molecule type" value="Genomic_DNA"/>
</dbReference>
<name>A0AAN8TNF2_SOLBU</name>
<organism evidence="1 2">
    <name type="scientific">Solanum bulbocastanum</name>
    <name type="common">Wild potato</name>
    <dbReference type="NCBI Taxonomy" id="147425"/>
    <lineage>
        <taxon>Eukaryota</taxon>
        <taxon>Viridiplantae</taxon>
        <taxon>Streptophyta</taxon>
        <taxon>Embryophyta</taxon>
        <taxon>Tracheophyta</taxon>
        <taxon>Spermatophyta</taxon>
        <taxon>Magnoliopsida</taxon>
        <taxon>eudicotyledons</taxon>
        <taxon>Gunneridae</taxon>
        <taxon>Pentapetalae</taxon>
        <taxon>asterids</taxon>
        <taxon>lamiids</taxon>
        <taxon>Solanales</taxon>
        <taxon>Solanaceae</taxon>
        <taxon>Solanoideae</taxon>
        <taxon>Solaneae</taxon>
        <taxon>Solanum</taxon>
    </lineage>
</organism>
<accession>A0AAN8TNF2</accession>
<sequence length="71" mass="7628">MRNSEGDIIGVKGKGLPKSTNLVIEDAAIKKGIQYCIDRNLIPLIVKIYSLTIAKYPGGKLGDTLECCYGG</sequence>
<protein>
    <submittedName>
        <fullName evidence="1">Uncharacterized protein</fullName>
    </submittedName>
</protein>
<reference evidence="1 2" key="1">
    <citation type="submission" date="2024-02" db="EMBL/GenBank/DDBJ databases">
        <title>de novo genome assembly of Solanum bulbocastanum strain 11H21.</title>
        <authorList>
            <person name="Hosaka A.J."/>
        </authorList>
    </citation>
    <scope>NUCLEOTIDE SEQUENCE [LARGE SCALE GENOMIC DNA]</scope>
    <source>
        <tissue evidence="1">Young leaves</tissue>
    </source>
</reference>
<evidence type="ECO:0000313" key="1">
    <source>
        <dbReference type="EMBL" id="KAK6791628.1"/>
    </source>
</evidence>
<dbReference type="Proteomes" id="UP001371456">
    <property type="component" value="Unassembled WGS sequence"/>
</dbReference>
<gene>
    <name evidence="1" type="ORF">RDI58_010709</name>
</gene>
<proteinExistence type="predicted"/>